<comment type="caution">
    <text evidence="2">The sequence shown here is derived from an EMBL/GenBank/DDBJ whole genome shotgun (WGS) entry which is preliminary data.</text>
</comment>
<organism evidence="2 3">
    <name type="scientific">Aromia moschata</name>
    <dbReference type="NCBI Taxonomy" id="1265417"/>
    <lineage>
        <taxon>Eukaryota</taxon>
        <taxon>Metazoa</taxon>
        <taxon>Ecdysozoa</taxon>
        <taxon>Arthropoda</taxon>
        <taxon>Hexapoda</taxon>
        <taxon>Insecta</taxon>
        <taxon>Pterygota</taxon>
        <taxon>Neoptera</taxon>
        <taxon>Endopterygota</taxon>
        <taxon>Coleoptera</taxon>
        <taxon>Polyphaga</taxon>
        <taxon>Cucujiformia</taxon>
        <taxon>Chrysomeloidea</taxon>
        <taxon>Cerambycidae</taxon>
        <taxon>Cerambycinae</taxon>
        <taxon>Callichromatini</taxon>
        <taxon>Aromia</taxon>
    </lineage>
</organism>
<keyword evidence="3" id="KW-1185">Reference proteome</keyword>
<keyword evidence="1" id="KW-0472">Membrane</keyword>
<evidence type="ECO:0000313" key="3">
    <source>
        <dbReference type="Proteomes" id="UP001162162"/>
    </source>
</evidence>
<feature type="transmembrane region" description="Helical" evidence="1">
    <location>
        <begin position="6"/>
        <end position="23"/>
    </location>
</feature>
<dbReference type="EMBL" id="JAPWTK010000012">
    <property type="protein sequence ID" value="KAJ8959657.1"/>
    <property type="molecule type" value="Genomic_DNA"/>
</dbReference>
<accession>A0AAV8Z7Z6</accession>
<protein>
    <recommendedName>
        <fullName evidence="4">Secreted protein</fullName>
    </recommendedName>
</protein>
<evidence type="ECO:0000313" key="2">
    <source>
        <dbReference type="EMBL" id="KAJ8959657.1"/>
    </source>
</evidence>
<dbReference type="AlphaFoldDB" id="A0AAV8Z7Z6"/>
<evidence type="ECO:0008006" key="4">
    <source>
        <dbReference type="Google" id="ProtNLM"/>
    </source>
</evidence>
<reference evidence="2" key="1">
    <citation type="journal article" date="2023" name="Insect Mol. Biol.">
        <title>Genome sequencing provides insights into the evolution of gene families encoding plant cell wall-degrading enzymes in longhorned beetles.</title>
        <authorList>
            <person name="Shin N.R."/>
            <person name="Okamura Y."/>
            <person name="Kirsch R."/>
            <person name="Pauchet Y."/>
        </authorList>
    </citation>
    <scope>NUCLEOTIDE SEQUENCE</scope>
    <source>
        <strain evidence="2">AMC_N1</strain>
    </source>
</reference>
<proteinExistence type="predicted"/>
<keyword evidence="1" id="KW-1133">Transmembrane helix</keyword>
<name>A0AAV8Z7Z6_9CUCU</name>
<keyword evidence="1" id="KW-0812">Transmembrane</keyword>
<gene>
    <name evidence="2" type="ORF">NQ318_021845</name>
</gene>
<dbReference type="Proteomes" id="UP001162162">
    <property type="component" value="Unassembled WGS sequence"/>
</dbReference>
<evidence type="ECO:0000256" key="1">
    <source>
        <dbReference type="SAM" id="Phobius"/>
    </source>
</evidence>
<sequence>MEFHIPVRFWIGCMVFLTTYINYTTRVNMSISIVSMTTGKNKAVPECKRENWRRTCVSPSGKFGKFSHVEGSGVERHYVGNKLNHLMRAPKCTTVSVGQVLETNGDDLIRHGHEAK</sequence>